<proteinExistence type="predicted"/>
<evidence type="ECO:0000259" key="2">
    <source>
        <dbReference type="PROSITE" id="PS51186"/>
    </source>
</evidence>
<evidence type="ECO:0000313" key="3">
    <source>
        <dbReference type="EMBL" id="KAA8890870.1"/>
    </source>
</evidence>
<dbReference type="Proteomes" id="UP000323876">
    <property type="component" value="Unassembled WGS sequence"/>
</dbReference>
<accession>A0A5N0EPX5</accession>
<dbReference type="PANTHER" id="PTHR13947">
    <property type="entry name" value="GNAT FAMILY N-ACETYLTRANSFERASE"/>
    <property type="match status" value="1"/>
</dbReference>
<dbReference type="Gene3D" id="3.40.630.30">
    <property type="match status" value="1"/>
</dbReference>
<dbReference type="InterPro" id="IPR016181">
    <property type="entry name" value="Acyl_CoA_acyltransferase"/>
</dbReference>
<dbReference type="Pfam" id="PF00583">
    <property type="entry name" value="Acetyltransf_1"/>
    <property type="match status" value="1"/>
</dbReference>
<dbReference type="AlphaFoldDB" id="A0A5N0EPX5"/>
<comment type="caution">
    <text evidence="3">The sequence shown here is derived from an EMBL/GenBank/DDBJ whole genome shotgun (WGS) entry which is preliminary data.</text>
</comment>
<dbReference type="PROSITE" id="PS51186">
    <property type="entry name" value="GNAT"/>
    <property type="match status" value="1"/>
</dbReference>
<dbReference type="RefSeq" id="WP_150400776.1">
    <property type="nucleotide sequence ID" value="NZ_JBHJYQ010000003.1"/>
</dbReference>
<dbReference type="SUPFAM" id="SSF55729">
    <property type="entry name" value="Acyl-CoA N-acyltransferases (Nat)"/>
    <property type="match status" value="1"/>
</dbReference>
<organism evidence="3 4">
    <name type="scientific">Nocardia colli</name>
    <dbReference type="NCBI Taxonomy" id="2545717"/>
    <lineage>
        <taxon>Bacteria</taxon>
        <taxon>Bacillati</taxon>
        <taxon>Actinomycetota</taxon>
        <taxon>Actinomycetes</taxon>
        <taxon>Mycobacteriales</taxon>
        <taxon>Nocardiaceae</taxon>
        <taxon>Nocardia</taxon>
    </lineage>
</organism>
<dbReference type="PANTHER" id="PTHR13947:SF37">
    <property type="entry name" value="LD18367P"/>
    <property type="match status" value="1"/>
</dbReference>
<evidence type="ECO:0000256" key="1">
    <source>
        <dbReference type="ARBA" id="ARBA00022679"/>
    </source>
</evidence>
<reference evidence="3 4" key="1">
    <citation type="submission" date="2019-09" db="EMBL/GenBank/DDBJ databases">
        <authorList>
            <person name="Wang X."/>
        </authorList>
    </citation>
    <scope>NUCLEOTIDE SEQUENCE [LARGE SCALE GENOMIC DNA]</scope>
    <source>
        <strain evidence="3 4">CICC 11023</strain>
    </source>
</reference>
<protein>
    <submittedName>
        <fullName evidence="3">GNAT family N-acetyltransferase</fullName>
    </submittedName>
</protein>
<name>A0A5N0EPX5_9NOCA</name>
<keyword evidence="1 3" id="KW-0808">Transferase</keyword>
<dbReference type="InterPro" id="IPR050769">
    <property type="entry name" value="NAT_camello-type"/>
</dbReference>
<dbReference type="CDD" id="cd04301">
    <property type="entry name" value="NAT_SF"/>
    <property type="match status" value="1"/>
</dbReference>
<sequence>MTRVTAQASRVDSATTSSTPVYRNAELSDLADVAAIEAERFGDQAYPYFVLRQLFDLHGANWLIVEVGGLVVGHVLVALTPDRRGWLLSLAVRTHSCGRGYGSTLLAEAINLCRRQAMRSVLITVRPTNQSAYNLYRRIGFAWTGYEERYFGAGEPRDVLEYKLANT</sequence>
<dbReference type="OrthoDB" id="5187710at2"/>
<feature type="domain" description="N-acetyltransferase" evidence="2">
    <location>
        <begin position="20"/>
        <end position="166"/>
    </location>
</feature>
<dbReference type="InterPro" id="IPR000182">
    <property type="entry name" value="GNAT_dom"/>
</dbReference>
<gene>
    <name evidence="3" type="ORF">F3087_06470</name>
</gene>
<dbReference type="EMBL" id="VXLC01000001">
    <property type="protein sequence ID" value="KAA8890870.1"/>
    <property type="molecule type" value="Genomic_DNA"/>
</dbReference>
<evidence type="ECO:0000313" key="4">
    <source>
        <dbReference type="Proteomes" id="UP000323876"/>
    </source>
</evidence>
<dbReference type="GO" id="GO:0008080">
    <property type="term" value="F:N-acetyltransferase activity"/>
    <property type="evidence" value="ECO:0007669"/>
    <property type="project" value="InterPro"/>
</dbReference>
<keyword evidence="4" id="KW-1185">Reference proteome</keyword>